<dbReference type="AlphaFoldDB" id="A0A6A5R551"/>
<dbReference type="GeneID" id="54347202"/>
<dbReference type="Proteomes" id="UP000800082">
    <property type="component" value="Unassembled WGS sequence"/>
</dbReference>
<protein>
    <submittedName>
        <fullName evidence="1">Uncharacterized protein</fullName>
    </submittedName>
</protein>
<organism evidence="1 2">
    <name type="scientific">Didymella exigua CBS 183.55</name>
    <dbReference type="NCBI Taxonomy" id="1150837"/>
    <lineage>
        <taxon>Eukaryota</taxon>
        <taxon>Fungi</taxon>
        <taxon>Dikarya</taxon>
        <taxon>Ascomycota</taxon>
        <taxon>Pezizomycotina</taxon>
        <taxon>Dothideomycetes</taxon>
        <taxon>Pleosporomycetidae</taxon>
        <taxon>Pleosporales</taxon>
        <taxon>Pleosporineae</taxon>
        <taxon>Didymellaceae</taxon>
        <taxon>Didymella</taxon>
    </lineage>
</organism>
<sequence>MRSWICWRGCPGGRAREEHHTNHSARRAALRQGRPGYGRLSSMKMCGALIALGMSLYKLVLGCRYCWTGSDRLFPKLLVGVGSELTGKRKSKLLAIR</sequence>
<accession>A0A6A5R551</accession>
<keyword evidence="2" id="KW-1185">Reference proteome</keyword>
<reference evidence="1" key="1">
    <citation type="journal article" date="2020" name="Stud. Mycol.">
        <title>101 Dothideomycetes genomes: a test case for predicting lifestyles and emergence of pathogens.</title>
        <authorList>
            <person name="Haridas S."/>
            <person name="Albert R."/>
            <person name="Binder M."/>
            <person name="Bloem J."/>
            <person name="Labutti K."/>
            <person name="Salamov A."/>
            <person name="Andreopoulos B."/>
            <person name="Baker S."/>
            <person name="Barry K."/>
            <person name="Bills G."/>
            <person name="Bluhm B."/>
            <person name="Cannon C."/>
            <person name="Castanera R."/>
            <person name="Culley D."/>
            <person name="Daum C."/>
            <person name="Ezra D."/>
            <person name="Gonzalez J."/>
            <person name="Henrissat B."/>
            <person name="Kuo A."/>
            <person name="Liang C."/>
            <person name="Lipzen A."/>
            <person name="Lutzoni F."/>
            <person name="Magnuson J."/>
            <person name="Mondo S."/>
            <person name="Nolan M."/>
            <person name="Ohm R."/>
            <person name="Pangilinan J."/>
            <person name="Park H.-J."/>
            <person name="Ramirez L."/>
            <person name="Alfaro M."/>
            <person name="Sun H."/>
            <person name="Tritt A."/>
            <person name="Yoshinaga Y."/>
            <person name="Zwiers L.-H."/>
            <person name="Turgeon B."/>
            <person name="Goodwin S."/>
            <person name="Spatafora J."/>
            <person name="Crous P."/>
            <person name="Grigoriev I."/>
        </authorList>
    </citation>
    <scope>NUCLEOTIDE SEQUENCE</scope>
    <source>
        <strain evidence="1">CBS 183.55</strain>
    </source>
</reference>
<name>A0A6A5R551_9PLEO</name>
<evidence type="ECO:0000313" key="2">
    <source>
        <dbReference type="Proteomes" id="UP000800082"/>
    </source>
</evidence>
<dbReference type="RefSeq" id="XP_033443026.1">
    <property type="nucleotide sequence ID" value="XM_033589555.1"/>
</dbReference>
<evidence type="ECO:0000313" key="1">
    <source>
        <dbReference type="EMBL" id="KAF1922773.1"/>
    </source>
</evidence>
<gene>
    <name evidence="1" type="ORF">M421DRAFT_348489</name>
</gene>
<proteinExistence type="predicted"/>
<dbReference type="EMBL" id="ML979015">
    <property type="protein sequence ID" value="KAF1922773.1"/>
    <property type="molecule type" value="Genomic_DNA"/>
</dbReference>